<keyword evidence="7" id="KW-0460">Magnesium</keyword>
<dbReference type="InterPro" id="IPR008918">
    <property type="entry name" value="HhH2"/>
</dbReference>
<dbReference type="Pfam" id="PF00867">
    <property type="entry name" value="XPG_I"/>
    <property type="match status" value="1"/>
</dbReference>
<proteinExistence type="predicted"/>
<dbReference type="SMART" id="SM00484">
    <property type="entry name" value="XPGI"/>
    <property type="match status" value="1"/>
</dbReference>
<keyword evidence="14" id="KW-1185">Reference proteome</keyword>
<dbReference type="GO" id="GO:0006281">
    <property type="term" value="P:DNA repair"/>
    <property type="evidence" value="ECO:0007669"/>
    <property type="project" value="UniProtKB-KW"/>
</dbReference>
<dbReference type="SUPFAM" id="SSF47807">
    <property type="entry name" value="5' to 3' exonuclease, C-terminal subdomain"/>
    <property type="match status" value="1"/>
</dbReference>
<dbReference type="GO" id="GO:0003677">
    <property type="term" value="F:DNA binding"/>
    <property type="evidence" value="ECO:0007669"/>
    <property type="project" value="InterPro"/>
</dbReference>
<evidence type="ECO:0000256" key="10">
    <source>
        <dbReference type="SAM" id="MobiDB-lite"/>
    </source>
</evidence>
<dbReference type="Pfam" id="PF00752">
    <property type="entry name" value="XPG_N"/>
    <property type="match status" value="1"/>
</dbReference>
<dbReference type="FunFam" id="3.40.50.1010:FF:000002">
    <property type="entry name" value="Exonuclease 1, putative"/>
    <property type="match status" value="1"/>
</dbReference>
<keyword evidence="9" id="KW-0539">Nucleus</keyword>
<dbReference type="PANTHER" id="PTHR11081">
    <property type="entry name" value="FLAP ENDONUCLEASE FAMILY MEMBER"/>
    <property type="match status" value="1"/>
</dbReference>
<dbReference type="EMBL" id="JACBPP010000007">
    <property type="protein sequence ID" value="KAF8000207.1"/>
    <property type="molecule type" value="Genomic_DNA"/>
</dbReference>
<dbReference type="FunFam" id="1.10.150.20:FF:000011">
    <property type="entry name" value="exonuclease 1"/>
    <property type="match status" value="1"/>
</dbReference>
<dbReference type="SMART" id="SM00279">
    <property type="entry name" value="HhH2"/>
    <property type="match status" value="1"/>
</dbReference>
<feature type="domain" description="XPG-I" evidence="11">
    <location>
        <begin position="138"/>
        <end position="209"/>
    </location>
</feature>
<keyword evidence="6" id="KW-0378">Hydrolase</keyword>
<sequence>MGVTGLLQQLKEIQHKTTLSQYSGKKLAVDTYGWLHRGLISCAQDLCTDAPTRGYVTSVMKKVDMLRHFGVEPVMVFDGAPLPTKEGTLLERRLRREKARENAQLMVQKGDRKGAWKEFMKAAAVTPEMAKLVMVELDRHGVAYVVAPYEADPQMVYLEKTGAVDGILSEDSDLLVFGCRRLITKLNDYGECIEICRDDLHKVPRMALDKFTPAQWRLVAILSGCDYTKGIPGVGLKTAFNVVLKLSNLDKIVASFRADNKLVPEDFLEEAYKADLAFQYQKVFDPKINSLSTLCEVPSDVDLDVLEVCCGRRLDANIHAGICQGKLHPFSHDTLISREHNLSATRSQSIAVVQTKTAKGIPTPAASQTSQSFTCTRTIESYFKRDEKAAQPLFVKPNMALKRTCEKTTQLSPSSRKLKRFQTPSSAETTLSKFFASSPPTIPPVLVLLQPKPSDADFGFITGDSEVPDSSSPVKDDKSSIAGYATDDDADMGPSTVNSMANSATYMRLQASASTKIESDCDDGYENDIDESPIKTEKISISWRQRFAMEAVAEDSTCKPAIIKKFEDVRVTTTKSEKQSNQRKTEPEEAFCDSLESSSSPQTPEEIPERPTYPESAQLKSLQQTFMSDIDETIYLSPQRVLTIVPQKSSASKLLRFAFTGK</sequence>
<keyword evidence="4" id="KW-0479">Metal-binding</keyword>
<dbReference type="PANTHER" id="PTHR11081:SF65">
    <property type="entry name" value="DNA DAMAGE-INDUCIBLE PROTEIN DIN7-RELATED"/>
    <property type="match status" value="1"/>
</dbReference>
<dbReference type="GO" id="GO:0008409">
    <property type="term" value="F:5'-3' exonuclease activity"/>
    <property type="evidence" value="ECO:0007669"/>
    <property type="project" value="UniProtKB-ARBA"/>
</dbReference>
<dbReference type="SUPFAM" id="SSF88723">
    <property type="entry name" value="PIN domain-like"/>
    <property type="match status" value="1"/>
</dbReference>
<organism evidence="13 14">
    <name type="scientific">Metschnikowia pulcherrima</name>
    <dbReference type="NCBI Taxonomy" id="27326"/>
    <lineage>
        <taxon>Eukaryota</taxon>
        <taxon>Fungi</taxon>
        <taxon>Dikarya</taxon>
        <taxon>Ascomycota</taxon>
        <taxon>Saccharomycotina</taxon>
        <taxon>Pichiomycetes</taxon>
        <taxon>Metschnikowiaceae</taxon>
        <taxon>Metschnikowia</taxon>
    </lineage>
</organism>
<evidence type="ECO:0000256" key="4">
    <source>
        <dbReference type="ARBA" id="ARBA00022723"/>
    </source>
</evidence>
<evidence type="ECO:0000259" key="11">
    <source>
        <dbReference type="SMART" id="SM00484"/>
    </source>
</evidence>
<evidence type="ECO:0000256" key="8">
    <source>
        <dbReference type="ARBA" id="ARBA00023204"/>
    </source>
</evidence>
<comment type="subcellular location">
    <subcellularLocation>
        <location evidence="2">Nucleus</location>
    </subcellularLocation>
</comment>
<dbReference type="InterPro" id="IPR006086">
    <property type="entry name" value="XPG-I_dom"/>
</dbReference>
<comment type="caution">
    <text evidence="13">The sequence shown here is derived from an EMBL/GenBank/DDBJ whole genome shotgun (WGS) entry which is preliminary data.</text>
</comment>
<dbReference type="CDD" id="cd09857">
    <property type="entry name" value="PIN_EXO1"/>
    <property type="match status" value="1"/>
</dbReference>
<feature type="domain" description="XPG N-terminal" evidence="12">
    <location>
        <begin position="1"/>
        <end position="99"/>
    </location>
</feature>
<dbReference type="AlphaFoldDB" id="A0A8H7LCL9"/>
<evidence type="ECO:0000256" key="1">
    <source>
        <dbReference type="ARBA" id="ARBA00001946"/>
    </source>
</evidence>
<keyword evidence="8" id="KW-0234">DNA repair</keyword>
<dbReference type="InterPro" id="IPR006084">
    <property type="entry name" value="XPG/Rad2"/>
</dbReference>
<keyword evidence="3" id="KW-0540">Nuclease</keyword>
<dbReference type="InterPro" id="IPR044752">
    <property type="entry name" value="PIN-like_EXO1"/>
</dbReference>
<evidence type="ECO:0000313" key="13">
    <source>
        <dbReference type="EMBL" id="KAF8000207.1"/>
    </source>
</evidence>
<protein>
    <recommendedName>
        <fullName evidence="15">Exonuclease 1</fullName>
    </recommendedName>
</protein>
<evidence type="ECO:0000259" key="12">
    <source>
        <dbReference type="SMART" id="SM00485"/>
    </source>
</evidence>
<dbReference type="GO" id="GO:0046872">
    <property type="term" value="F:metal ion binding"/>
    <property type="evidence" value="ECO:0007669"/>
    <property type="project" value="UniProtKB-KW"/>
</dbReference>
<feature type="region of interest" description="Disordered" evidence="10">
    <location>
        <begin position="572"/>
        <end position="615"/>
    </location>
</feature>
<gene>
    <name evidence="13" type="ORF">HF325_005136</name>
</gene>
<dbReference type="PRINTS" id="PR00853">
    <property type="entry name" value="XPGRADSUPER"/>
</dbReference>
<evidence type="ECO:0000256" key="9">
    <source>
        <dbReference type="ARBA" id="ARBA00023242"/>
    </source>
</evidence>
<keyword evidence="5" id="KW-0227">DNA damage</keyword>
<evidence type="ECO:0000256" key="6">
    <source>
        <dbReference type="ARBA" id="ARBA00022801"/>
    </source>
</evidence>
<dbReference type="InterPro" id="IPR036279">
    <property type="entry name" value="5-3_exonuclease_C_sf"/>
</dbReference>
<feature type="compositionally biased region" description="Basic and acidic residues" evidence="10">
    <location>
        <begin position="572"/>
        <end position="587"/>
    </location>
</feature>
<accession>A0A8H7LCL9</accession>
<dbReference type="InterPro" id="IPR029060">
    <property type="entry name" value="PIN-like_dom_sf"/>
</dbReference>
<name>A0A8H7LCL9_9ASCO</name>
<dbReference type="SMART" id="SM00485">
    <property type="entry name" value="XPGN"/>
    <property type="match status" value="1"/>
</dbReference>
<evidence type="ECO:0000313" key="14">
    <source>
        <dbReference type="Proteomes" id="UP000649328"/>
    </source>
</evidence>
<reference evidence="13" key="1">
    <citation type="submission" date="2020-10" db="EMBL/GenBank/DDBJ databases">
        <title>The Whole-Genome Sequence of Metschnikowia persimmonesis, a Novel Endophytic Yeast Species Isolated from Medicinal Plant Diospyros kaki Thumb.</title>
        <authorList>
            <person name="Rahmat E."/>
            <person name="Kang Y."/>
        </authorList>
    </citation>
    <scope>NUCLEOTIDE SEQUENCE</scope>
    <source>
        <strain evidence="13">KIOM G15050</strain>
    </source>
</reference>
<evidence type="ECO:0000256" key="5">
    <source>
        <dbReference type="ARBA" id="ARBA00022763"/>
    </source>
</evidence>
<dbReference type="InterPro" id="IPR006085">
    <property type="entry name" value="XPG_DNA_repair_N"/>
</dbReference>
<evidence type="ECO:0000256" key="3">
    <source>
        <dbReference type="ARBA" id="ARBA00022722"/>
    </source>
</evidence>
<evidence type="ECO:0000256" key="7">
    <source>
        <dbReference type="ARBA" id="ARBA00022842"/>
    </source>
</evidence>
<dbReference type="Gene3D" id="1.10.150.20">
    <property type="entry name" value="5' to 3' exonuclease, C-terminal subdomain"/>
    <property type="match status" value="1"/>
</dbReference>
<dbReference type="Gene3D" id="3.40.50.1010">
    <property type="entry name" value="5'-nuclease"/>
    <property type="match status" value="1"/>
</dbReference>
<evidence type="ECO:0008006" key="15">
    <source>
        <dbReference type="Google" id="ProtNLM"/>
    </source>
</evidence>
<dbReference type="GO" id="GO:0017108">
    <property type="term" value="F:5'-flap endonuclease activity"/>
    <property type="evidence" value="ECO:0007669"/>
    <property type="project" value="TreeGrafter"/>
</dbReference>
<dbReference type="GO" id="GO:0005634">
    <property type="term" value="C:nucleus"/>
    <property type="evidence" value="ECO:0007669"/>
    <property type="project" value="UniProtKB-SubCell"/>
</dbReference>
<dbReference type="OrthoDB" id="26491at2759"/>
<dbReference type="Proteomes" id="UP000649328">
    <property type="component" value="Unassembled WGS sequence"/>
</dbReference>
<comment type="cofactor">
    <cofactor evidence="1">
        <name>Mg(2+)</name>
        <dbReference type="ChEBI" id="CHEBI:18420"/>
    </cofactor>
</comment>
<evidence type="ECO:0000256" key="2">
    <source>
        <dbReference type="ARBA" id="ARBA00004123"/>
    </source>
</evidence>